<dbReference type="Proteomes" id="UP000017127">
    <property type="component" value="Unassembled WGS sequence"/>
</dbReference>
<reference evidence="3 4" key="1">
    <citation type="journal article" date="2013" name="Front. Microbiol.">
        <title>Comparative genomic analyses of the cyanobacterium, Lyngbya aestuarii BL J, a powerful hydrogen producer.</title>
        <authorList>
            <person name="Kothari A."/>
            <person name="Vaughn M."/>
            <person name="Garcia-Pichel F."/>
        </authorList>
    </citation>
    <scope>NUCLEOTIDE SEQUENCE [LARGE SCALE GENOMIC DNA]</scope>
    <source>
        <strain evidence="3 4">BL J</strain>
    </source>
</reference>
<dbReference type="RefSeq" id="WP_023069727.1">
    <property type="nucleotide sequence ID" value="NZ_AUZM01000138.1"/>
</dbReference>
<feature type="domain" description="Dynamin-like helical" evidence="2">
    <location>
        <begin position="221"/>
        <end position="533"/>
    </location>
</feature>
<protein>
    <submittedName>
        <fullName evidence="3">50S ribosome-binding GTPase family protein</fullName>
    </submittedName>
</protein>
<dbReference type="AlphaFoldDB" id="U7QAE8"/>
<dbReference type="PATRIC" id="fig|1348334.3.peg.5803"/>
<comment type="caution">
    <text evidence="3">The sequence shown here is derived from an EMBL/GenBank/DDBJ whole genome shotgun (WGS) entry which is preliminary data.</text>
</comment>
<dbReference type="InterPro" id="IPR006073">
    <property type="entry name" value="GTP-bd"/>
</dbReference>
<proteinExistence type="predicted"/>
<dbReference type="SUPFAM" id="SSF52540">
    <property type="entry name" value="P-loop containing nucleoside triphosphate hydrolases"/>
    <property type="match status" value="1"/>
</dbReference>
<dbReference type="Pfam" id="PF18709">
    <property type="entry name" value="DLP_helical"/>
    <property type="match status" value="1"/>
</dbReference>
<dbReference type="OrthoDB" id="6197209at2"/>
<feature type="domain" description="G" evidence="1">
    <location>
        <begin position="58"/>
        <end position="165"/>
    </location>
</feature>
<evidence type="ECO:0000259" key="2">
    <source>
        <dbReference type="Pfam" id="PF18709"/>
    </source>
</evidence>
<keyword evidence="4" id="KW-1185">Reference proteome</keyword>
<dbReference type="InterPro" id="IPR040576">
    <property type="entry name" value="DLP_helical"/>
</dbReference>
<accession>U7QAE8</accession>
<sequence>MTANNQDFLAAKIGSAFKKNLVSFDKLLEQENKPELTAIRKKLREELKTYREQGAIGVAFVGQYSAGKSTIISALTGKRDIKIDADIATDKTSTYNWNGIQVLDTPGLFTERQDHDEITYDAINKADLLVFCLTYMLFDSVTVENFKKLAYEKGYRWKMMLVINKMSDEAGEEEQKILNYRHSLAEALKPYSLDEFPVCFIDAKDYCEGVDEKDDFLMEISRFKTFIDALNEFVNKRAALAKFDTPVRIALSCLEEAQLSFTRNSTNDSAFLEILNRLSRVVRKERSRIRTKVQNIALKMSSEIAQQGVYLALAVGTDENFEKLNQDSELNVRKHYERAETELQSVINAAAEDIRQEVEQVFESDLVKAFVTCLDKNQNISAKNVKAGMNAEAIKSQINFLGDIGTKAGVNITSSATRGFVKTATQQGFLRSMDVVGSGLHQTVLGVGKFVGFKFKPWQAVGIAKNLGNAARCLGPVLAIISVGADLLTMQQEHEQQQKMAECRKEITSQFQTIGKDLEAQISIQLSEFEQQVYGEIDKQISVARRSEEESIAASNTWMKELMNIREKFELILKYITKATEKPVA</sequence>
<gene>
    <name evidence="3" type="ORF">M595_6067</name>
</gene>
<dbReference type="InterPro" id="IPR027417">
    <property type="entry name" value="P-loop_NTPase"/>
</dbReference>
<dbReference type="EMBL" id="AUZM01000138">
    <property type="protein sequence ID" value="ERT03990.1"/>
    <property type="molecule type" value="Genomic_DNA"/>
</dbReference>
<evidence type="ECO:0000313" key="4">
    <source>
        <dbReference type="Proteomes" id="UP000017127"/>
    </source>
</evidence>
<dbReference type="Gene3D" id="3.40.50.300">
    <property type="entry name" value="P-loop containing nucleotide triphosphate hydrolases"/>
    <property type="match status" value="1"/>
</dbReference>
<dbReference type="Pfam" id="PF01926">
    <property type="entry name" value="MMR_HSR1"/>
    <property type="match status" value="1"/>
</dbReference>
<evidence type="ECO:0000259" key="1">
    <source>
        <dbReference type="Pfam" id="PF01926"/>
    </source>
</evidence>
<organism evidence="3 4">
    <name type="scientific">Lyngbya aestuarii BL J</name>
    <dbReference type="NCBI Taxonomy" id="1348334"/>
    <lineage>
        <taxon>Bacteria</taxon>
        <taxon>Bacillati</taxon>
        <taxon>Cyanobacteriota</taxon>
        <taxon>Cyanophyceae</taxon>
        <taxon>Oscillatoriophycideae</taxon>
        <taxon>Oscillatoriales</taxon>
        <taxon>Microcoleaceae</taxon>
        <taxon>Lyngbya</taxon>
    </lineage>
</organism>
<evidence type="ECO:0000313" key="3">
    <source>
        <dbReference type="EMBL" id="ERT03990.1"/>
    </source>
</evidence>
<dbReference type="GO" id="GO:0005525">
    <property type="term" value="F:GTP binding"/>
    <property type="evidence" value="ECO:0007669"/>
    <property type="project" value="InterPro"/>
</dbReference>
<name>U7QAE8_9CYAN</name>